<name>A0A1B7JEA3_9ENTR</name>
<organism evidence="1 2">
    <name type="scientific">Kluyvera georgiana ATCC 51603</name>
    <dbReference type="NCBI Taxonomy" id="1354264"/>
    <lineage>
        <taxon>Bacteria</taxon>
        <taxon>Pseudomonadati</taxon>
        <taxon>Pseudomonadota</taxon>
        <taxon>Gammaproteobacteria</taxon>
        <taxon>Enterobacterales</taxon>
        <taxon>Enterobacteriaceae</taxon>
        <taxon>Kluyvera</taxon>
    </lineage>
</organism>
<evidence type="ECO:0000313" key="2">
    <source>
        <dbReference type="Proteomes" id="UP000078386"/>
    </source>
</evidence>
<protein>
    <submittedName>
        <fullName evidence="1">Uncharacterized protein</fullName>
    </submittedName>
</protein>
<evidence type="ECO:0000313" key="1">
    <source>
        <dbReference type="EMBL" id="OAT46238.1"/>
    </source>
</evidence>
<proteinExistence type="predicted"/>
<dbReference type="AlphaFoldDB" id="A0A1B7JEA3"/>
<reference evidence="1 2" key="1">
    <citation type="submission" date="2016-04" db="EMBL/GenBank/DDBJ databases">
        <title>ATOL: Assembling a taxonomically balanced genome-scale reconstruction of the evolutionary history of the Enterobacteriaceae.</title>
        <authorList>
            <person name="Plunkett G.III."/>
            <person name="Neeno-Eckwall E.C."/>
            <person name="Glasner J.D."/>
            <person name="Perna N.T."/>
        </authorList>
    </citation>
    <scope>NUCLEOTIDE SEQUENCE [LARGE SCALE GENOMIC DNA]</scope>
    <source>
        <strain evidence="1 2">ATCC 51603</strain>
    </source>
</reference>
<gene>
    <name evidence="1" type="ORF">M989_04210</name>
</gene>
<comment type="caution">
    <text evidence="1">The sequence shown here is derived from an EMBL/GenBank/DDBJ whole genome shotgun (WGS) entry which is preliminary data.</text>
</comment>
<sequence length="70" mass="7593">MQDLLFESIALRRIALFTKLVSRGGCSGDEKDVALEWLGELTADLQNKLDAYDEKSPQSGGVSRGGCGFK</sequence>
<keyword evidence="2" id="KW-1185">Reference proteome</keyword>
<accession>A0A1B7JEA3</accession>
<dbReference type="EMBL" id="LXEU01000085">
    <property type="protein sequence ID" value="OAT46238.1"/>
    <property type="molecule type" value="Genomic_DNA"/>
</dbReference>
<dbReference type="Proteomes" id="UP000078386">
    <property type="component" value="Unassembled WGS sequence"/>
</dbReference>